<dbReference type="PANTHER" id="PTHR43833">
    <property type="entry name" value="POTASSIUM CHANNEL PROTEIN 2-RELATED-RELATED"/>
    <property type="match status" value="1"/>
</dbReference>
<dbReference type="SUPFAM" id="SSF116726">
    <property type="entry name" value="TrkA C-terminal domain-like"/>
    <property type="match status" value="1"/>
</dbReference>
<dbReference type="Pfam" id="PF02080">
    <property type="entry name" value="TrkA_C"/>
    <property type="match status" value="1"/>
</dbReference>
<accession>K0YSY9</accession>
<evidence type="ECO:0000256" key="1">
    <source>
        <dbReference type="SAM" id="MobiDB-lite"/>
    </source>
</evidence>
<dbReference type="Proteomes" id="UP000003994">
    <property type="component" value="Unassembled WGS sequence"/>
</dbReference>
<dbReference type="Gene3D" id="3.40.50.720">
    <property type="entry name" value="NAD(P)-binding Rossmann-like Domain"/>
    <property type="match status" value="1"/>
</dbReference>
<comment type="caution">
    <text evidence="4">The sequence shown here is derived from an EMBL/GenBank/DDBJ whole genome shotgun (WGS) entry which is preliminary data.</text>
</comment>
<proteinExistence type="predicted"/>
<dbReference type="HOGENOM" id="CLU_046525_3_1_11"/>
<dbReference type="GO" id="GO:0006813">
    <property type="term" value="P:potassium ion transport"/>
    <property type="evidence" value="ECO:0007669"/>
    <property type="project" value="InterPro"/>
</dbReference>
<name>K0YSY9_9ACTO</name>
<dbReference type="Pfam" id="PF02254">
    <property type="entry name" value="TrkA_N"/>
    <property type="match status" value="1"/>
</dbReference>
<keyword evidence="5" id="KW-1185">Reference proteome</keyword>
<dbReference type="SUPFAM" id="SSF51735">
    <property type="entry name" value="NAD(P)-binding Rossmann-fold domains"/>
    <property type="match status" value="1"/>
</dbReference>
<evidence type="ECO:0000313" key="5">
    <source>
        <dbReference type="Proteomes" id="UP000003994"/>
    </source>
</evidence>
<feature type="domain" description="RCK N-terminal" evidence="2">
    <location>
        <begin position="46"/>
        <end position="161"/>
    </location>
</feature>
<dbReference type="InterPro" id="IPR003148">
    <property type="entry name" value="RCK_N"/>
</dbReference>
<evidence type="ECO:0000259" key="3">
    <source>
        <dbReference type="PROSITE" id="PS51202"/>
    </source>
</evidence>
<evidence type="ECO:0008006" key="6">
    <source>
        <dbReference type="Google" id="ProtNLM"/>
    </source>
</evidence>
<evidence type="ECO:0000313" key="4">
    <source>
        <dbReference type="EMBL" id="EJZ86987.1"/>
    </source>
</evidence>
<dbReference type="GO" id="GO:0008324">
    <property type="term" value="F:monoatomic cation transmembrane transporter activity"/>
    <property type="evidence" value="ECO:0007669"/>
    <property type="project" value="InterPro"/>
</dbReference>
<dbReference type="AlphaFoldDB" id="K0YSY9"/>
<feature type="domain" description="RCK C-terminal" evidence="3">
    <location>
        <begin position="177"/>
        <end position="260"/>
    </location>
</feature>
<dbReference type="eggNOG" id="COG0569">
    <property type="taxonomic scope" value="Bacteria"/>
</dbReference>
<dbReference type="PANTHER" id="PTHR43833:SF7">
    <property type="entry name" value="KTR SYSTEM POTASSIUM UPTAKE PROTEIN C"/>
    <property type="match status" value="1"/>
</dbReference>
<protein>
    <recommendedName>
        <fullName evidence="6">RCK N-terminal domain-containing protein</fullName>
    </recommendedName>
</protein>
<dbReference type="PROSITE" id="PS51201">
    <property type="entry name" value="RCK_N"/>
    <property type="match status" value="1"/>
</dbReference>
<dbReference type="EMBL" id="AGWQ01000004">
    <property type="protein sequence ID" value="EJZ86987.1"/>
    <property type="molecule type" value="Genomic_DNA"/>
</dbReference>
<organism evidence="4 5">
    <name type="scientific">Schaalia turicensis ACS-279-V-Col4</name>
    <dbReference type="NCBI Taxonomy" id="883077"/>
    <lineage>
        <taxon>Bacteria</taxon>
        <taxon>Bacillati</taxon>
        <taxon>Actinomycetota</taxon>
        <taxon>Actinomycetes</taxon>
        <taxon>Actinomycetales</taxon>
        <taxon>Actinomycetaceae</taxon>
        <taxon>Schaalia</taxon>
    </lineage>
</organism>
<evidence type="ECO:0000259" key="2">
    <source>
        <dbReference type="PROSITE" id="PS51201"/>
    </source>
</evidence>
<dbReference type="PROSITE" id="PS51202">
    <property type="entry name" value="RCK_C"/>
    <property type="match status" value="1"/>
</dbReference>
<dbReference type="PATRIC" id="fig|883077.3.peg.572"/>
<gene>
    <name evidence="4" type="ORF">HMPREF9241_00576</name>
</gene>
<reference evidence="4 5" key="1">
    <citation type="submission" date="2012-07" db="EMBL/GenBank/DDBJ databases">
        <title>The Genome Sequence of Actinomyces turicensis ACS-279-V-COL4.</title>
        <authorList>
            <consortium name="The Broad Institute Genome Sequencing Platform"/>
            <person name="Earl A."/>
            <person name="Ward D."/>
            <person name="Feldgarden M."/>
            <person name="Gevers D."/>
            <person name="Saerens B."/>
            <person name="Vaneechoutte M."/>
            <person name="Walker B."/>
            <person name="Young S.K."/>
            <person name="Zeng Q."/>
            <person name="Gargeya S."/>
            <person name="Fitzgerald M."/>
            <person name="Haas B."/>
            <person name="Abouelleil A."/>
            <person name="Alvarado L."/>
            <person name="Arachchi H.M."/>
            <person name="Berlin A."/>
            <person name="Chapman S.B."/>
            <person name="Goldberg J."/>
            <person name="Griggs A."/>
            <person name="Gujja S."/>
            <person name="Hansen M."/>
            <person name="Howarth C."/>
            <person name="Imamovic A."/>
            <person name="Larimer J."/>
            <person name="McCowen C."/>
            <person name="Montmayeur A."/>
            <person name="Murphy C."/>
            <person name="Neiman D."/>
            <person name="Pearson M."/>
            <person name="Priest M."/>
            <person name="Roberts A."/>
            <person name="Saif S."/>
            <person name="Shea T."/>
            <person name="Sisk P."/>
            <person name="Sykes S."/>
            <person name="Wortman J."/>
            <person name="Nusbaum C."/>
            <person name="Birren B."/>
        </authorList>
    </citation>
    <scope>NUCLEOTIDE SEQUENCE [LARGE SCALE GENOMIC DNA]</scope>
    <source>
        <strain evidence="4 5">ACS-279-V-Col4</strain>
    </source>
</reference>
<sequence>MRPASSLGANGHLPARPRRGLSAPYPLETKTGHNCAMASDDIKDLSSGTLAIGLGRFGSAVAVTLDKLGYEILAVEKNPARVQAFAGRFPLVEADATSIEALEQLGARDFRAAVVGVGSSLEASVLITANLVDMGMPSIWAKATSREHGRILRRIGAHHVIYPEFDAGQRTAHLVGGRMIDYIEMEKDGFAIMKLRPPKEVHGFTLADLDLRGRYGVNMLGLLRPGMPFEYADATTRINPEDVIIVSGDARLLEYFANRP</sequence>
<dbReference type="InterPro" id="IPR036291">
    <property type="entry name" value="NAD(P)-bd_dom_sf"/>
</dbReference>
<feature type="region of interest" description="Disordered" evidence="1">
    <location>
        <begin position="1"/>
        <end position="24"/>
    </location>
</feature>
<dbReference type="InterPro" id="IPR006037">
    <property type="entry name" value="RCK_C"/>
</dbReference>
<dbReference type="InterPro" id="IPR036721">
    <property type="entry name" value="RCK_C_sf"/>
</dbReference>
<dbReference type="Gene3D" id="3.30.70.1450">
    <property type="entry name" value="Regulator of K+ conductance, C-terminal domain"/>
    <property type="match status" value="1"/>
</dbReference>
<dbReference type="InterPro" id="IPR050721">
    <property type="entry name" value="Trk_Ktr_HKT_K-transport"/>
</dbReference>
<dbReference type="STRING" id="883077.HMPREF9241_00576"/>